<dbReference type="InterPro" id="IPR003838">
    <property type="entry name" value="ABC3_permease_C"/>
</dbReference>
<reference evidence="8" key="2">
    <citation type="submission" date="2023-01" db="EMBL/GenBank/DDBJ databases">
        <title>Human gut microbiome strain richness.</title>
        <authorList>
            <person name="Chen-Liaw A."/>
        </authorList>
    </citation>
    <scope>NUCLEOTIDE SEQUENCE</scope>
    <source>
        <strain evidence="8">1001217st2_G6_1001217B_191108</strain>
    </source>
</reference>
<name>A0A3E3AH85_9FIRM</name>
<keyword evidence="4 6" id="KW-1133">Transmembrane helix</keyword>
<comment type="caution">
    <text evidence="9">The sequence shown here is derived from an EMBL/GenBank/DDBJ whole genome shotgun (WGS) entry which is preliminary data.</text>
</comment>
<dbReference type="AlphaFoldDB" id="A0A3E3AH85"/>
<evidence type="ECO:0000256" key="1">
    <source>
        <dbReference type="ARBA" id="ARBA00004651"/>
    </source>
</evidence>
<evidence type="ECO:0000256" key="4">
    <source>
        <dbReference type="ARBA" id="ARBA00022989"/>
    </source>
</evidence>
<evidence type="ECO:0000313" key="8">
    <source>
        <dbReference type="EMBL" id="MDB7082805.1"/>
    </source>
</evidence>
<dbReference type="Proteomes" id="UP001211987">
    <property type="component" value="Unassembled WGS sequence"/>
</dbReference>
<feature type="domain" description="ABC3 transporter permease C-terminal" evidence="7">
    <location>
        <begin position="67"/>
        <end position="180"/>
    </location>
</feature>
<keyword evidence="3 6" id="KW-0812">Transmembrane</keyword>
<feature type="transmembrane region" description="Helical" evidence="6">
    <location>
        <begin position="20"/>
        <end position="39"/>
    </location>
</feature>
<keyword evidence="5 6" id="KW-0472">Membrane</keyword>
<accession>A0A3E3AH85</accession>
<feature type="transmembrane region" description="Helical" evidence="6">
    <location>
        <begin position="365"/>
        <end position="390"/>
    </location>
</feature>
<dbReference type="RefSeq" id="WP_008792096.1">
    <property type="nucleotide sequence ID" value="NZ_AP031443.1"/>
</dbReference>
<dbReference type="EMBL" id="QUSL01000001">
    <property type="protein sequence ID" value="RGD87365.1"/>
    <property type="molecule type" value="Genomic_DNA"/>
</dbReference>
<dbReference type="PANTHER" id="PTHR46795:SF3">
    <property type="entry name" value="ABC TRANSPORTER PERMEASE"/>
    <property type="match status" value="1"/>
</dbReference>
<dbReference type="EMBL" id="JAQLKE010000004">
    <property type="protein sequence ID" value="MDB7082805.1"/>
    <property type="molecule type" value="Genomic_DNA"/>
</dbReference>
<comment type="subcellular location">
    <subcellularLocation>
        <location evidence="1">Cell membrane</location>
        <topology evidence="1">Multi-pass membrane protein</topology>
    </subcellularLocation>
</comment>
<evidence type="ECO:0000256" key="2">
    <source>
        <dbReference type="ARBA" id="ARBA00022475"/>
    </source>
</evidence>
<dbReference type="GeneID" id="64196695"/>
<organism evidence="9 10">
    <name type="scientific">Thomasclavelia ramosa</name>
    <dbReference type="NCBI Taxonomy" id="1547"/>
    <lineage>
        <taxon>Bacteria</taxon>
        <taxon>Bacillati</taxon>
        <taxon>Bacillota</taxon>
        <taxon>Erysipelotrichia</taxon>
        <taxon>Erysipelotrichales</taxon>
        <taxon>Coprobacillaceae</taxon>
        <taxon>Thomasclavelia</taxon>
    </lineage>
</organism>
<evidence type="ECO:0000313" key="10">
    <source>
        <dbReference type="Proteomes" id="UP000261032"/>
    </source>
</evidence>
<feature type="transmembrane region" description="Helical" evidence="6">
    <location>
        <begin position="315"/>
        <end position="334"/>
    </location>
</feature>
<keyword evidence="2" id="KW-1003">Cell membrane</keyword>
<dbReference type="InterPro" id="IPR052536">
    <property type="entry name" value="ABC-4_Integral_Memb_Prot"/>
</dbReference>
<feature type="transmembrane region" description="Helical" evidence="6">
    <location>
        <begin position="283"/>
        <end position="303"/>
    </location>
</feature>
<protein>
    <submittedName>
        <fullName evidence="9">ABC transporter permease</fullName>
    </submittedName>
    <submittedName>
        <fullName evidence="8">FtsX-like permease family protein</fullName>
    </submittedName>
</protein>
<feature type="transmembrane region" description="Helical" evidence="6">
    <location>
        <begin position="157"/>
        <end position="183"/>
    </location>
</feature>
<dbReference type="GO" id="GO:0005886">
    <property type="term" value="C:plasma membrane"/>
    <property type="evidence" value="ECO:0007669"/>
    <property type="project" value="UniProtKB-SubCell"/>
</dbReference>
<feature type="transmembrane region" description="Helical" evidence="6">
    <location>
        <begin position="67"/>
        <end position="89"/>
    </location>
</feature>
<dbReference type="Pfam" id="PF02687">
    <property type="entry name" value="FtsX"/>
    <property type="match status" value="1"/>
</dbReference>
<evidence type="ECO:0000259" key="7">
    <source>
        <dbReference type="Pfam" id="PF02687"/>
    </source>
</evidence>
<dbReference type="Proteomes" id="UP000261032">
    <property type="component" value="Unassembled WGS sequence"/>
</dbReference>
<gene>
    <name evidence="9" type="ORF">DXB93_01520</name>
    <name evidence="8" type="ORF">PM738_03250</name>
</gene>
<feature type="transmembrane region" description="Helical" evidence="6">
    <location>
        <begin position="110"/>
        <end position="137"/>
    </location>
</feature>
<feature type="transmembrane region" description="Helical" evidence="6">
    <location>
        <begin position="230"/>
        <end position="251"/>
    </location>
</feature>
<feature type="transmembrane region" description="Helical" evidence="6">
    <location>
        <begin position="396"/>
        <end position="418"/>
    </location>
</feature>
<evidence type="ECO:0000256" key="6">
    <source>
        <dbReference type="SAM" id="Phobius"/>
    </source>
</evidence>
<sequence length="436" mass="48884">MGNFKFAMTLLVKEYKKSAFYALTMVFAIAVCFIFFNIMNNDLLADPGAVVGGATWNQVNVPLSTTLSFIIICFCCFMIFFANSFFISRKTNEIAIMTLSGNSSFKSTKYLIYQTFVLLLIAAPIGLALGMAVTPISNYWMFHYLGIEASIYHIPSAAFMQTIVVVAMILVALCVFASGYIYRNDISSLLQQEKAMDFSDKRKLVIPSAVYLFLYVFGIVMMFMNEHSATAYIAPTGVGIVGAIGLIRYALPEYIKKFKEKKLLEKRYALIYVSNLGYSIQRAILLISLMMISVTGMIAAIAANQGAPREYITGVIGYIVIIILLITSIVYKFCMEAQTRKTLFFNLWKIGYTRKEITKIIKYEVFYFYLVLLLIPMIYIIIISGCFIYHGEMSVAFALGVIGVYFIPVVCSGLITYYNYKKAVVAPIHGGKNDGK</sequence>
<feature type="transmembrane region" description="Helical" evidence="6">
    <location>
        <begin position="204"/>
        <end position="224"/>
    </location>
</feature>
<reference evidence="9 10" key="1">
    <citation type="submission" date="2018-08" db="EMBL/GenBank/DDBJ databases">
        <title>A genome reference for cultivated species of the human gut microbiota.</title>
        <authorList>
            <person name="Zou Y."/>
            <person name="Xue W."/>
            <person name="Luo G."/>
        </authorList>
    </citation>
    <scope>NUCLEOTIDE SEQUENCE [LARGE SCALE GENOMIC DNA]</scope>
    <source>
        <strain evidence="9 10">OM06-4</strain>
    </source>
</reference>
<evidence type="ECO:0000256" key="3">
    <source>
        <dbReference type="ARBA" id="ARBA00022692"/>
    </source>
</evidence>
<evidence type="ECO:0000256" key="5">
    <source>
        <dbReference type="ARBA" id="ARBA00023136"/>
    </source>
</evidence>
<evidence type="ECO:0000313" key="9">
    <source>
        <dbReference type="EMBL" id="RGD87365.1"/>
    </source>
</evidence>
<proteinExistence type="predicted"/>
<dbReference type="PANTHER" id="PTHR46795">
    <property type="entry name" value="ABC TRANSPORTER PERMEASE-RELATED-RELATED"/>
    <property type="match status" value="1"/>
</dbReference>